<reference evidence="2" key="2">
    <citation type="submission" date="2018-10" db="EMBL/GenBank/DDBJ databases">
        <title>Effector identification in a new, highly contiguous assembly of the strawberry crown rot pathogen Phytophthora cactorum.</title>
        <authorList>
            <person name="Armitage A.D."/>
            <person name="Nellist C.F."/>
            <person name="Bates H."/>
            <person name="Vickerstaff R.J."/>
            <person name="Harrison R.J."/>
        </authorList>
    </citation>
    <scope>NUCLEOTIDE SEQUENCE</scope>
    <source>
        <strain evidence="2">15-7</strain>
        <strain evidence="3">4032</strain>
        <strain evidence="4">4040</strain>
        <strain evidence="5">P415</strain>
        <strain evidence="6">P421</strain>
    </source>
</reference>
<evidence type="ECO:0000313" key="4">
    <source>
        <dbReference type="EMBL" id="KAG2888910.1"/>
    </source>
</evidence>
<dbReference type="EMBL" id="RCML01001727">
    <property type="protein sequence ID" value="KAG2960732.1"/>
    <property type="molecule type" value="Genomic_DNA"/>
</dbReference>
<dbReference type="Proteomes" id="UP000736787">
    <property type="component" value="Unassembled WGS sequence"/>
</dbReference>
<evidence type="ECO:0000313" key="7">
    <source>
        <dbReference type="EMBL" id="RAW28102.1"/>
    </source>
</evidence>
<feature type="compositionally biased region" description="Basic and acidic residues" evidence="1">
    <location>
        <begin position="20"/>
        <end position="32"/>
    </location>
</feature>
<dbReference type="Proteomes" id="UP000735874">
    <property type="component" value="Unassembled WGS sequence"/>
</dbReference>
<organism evidence="7 8">
    <name type="scientific">Phytophthora cactorum</name>
    <dbReference type="NCBI Taxonomy" id="29920"/>
    <lineage>
        <taxon>Eukaryota</taxon>
        <taxon>Sar</taxon>
        <taxon>Stramenopiles</taxon>
        <taxon>Oomycota</taxon>
        <taxon>Peronosporomycetes</taxon>
        <taxon>Peronosporales</taxon>
        <taxon>Peronosporaceae</taxon>
        <taxon>Phytophthora</taxon>
    </lineage>
</organism>
<dbReference type="Proteomes" id="UP000697107">
    <property type="component" value="Unassembled WGS sequence"/>
</dbReference>
<evidence type="ECO:0000313" key="5">
    <source>
        <dbReference type="EMBL" id="KAG2960732.1"/>
    </source>
</evidence>
<comment type="caution">
    <text evidence="7">The sequence shown here is derived from an EMBL/GenBank/DDBJ whole genome shotgun (WGS) entry which is preliminary data.</text>
</comment>
<dbReference type="AlphaFoldDB" id="A0A329RXF2"/>
<dbReference type="EMBL" id="MJFZ01000513">
    <property type="protein sequence ID" value="RAW28102.1"/>
    <property type="molecule type" value="Genomic_DNA"/>
</dbReference>
<dbReference type="EMBL" id="RCMI01001764">
    <property type="protein sequence ID" value="KAG2881478.1"/>
    <property type="molecule type" value="Genomic_DNA"/>
</dbReference>
<evidence type="ECO:0000313" key="8">
    <source>
        <dbReference type="Proteomes" id="UP000251314"/>
    </source>
</evidence>
<protein>
    <submittedName>
        <fullName evidence="7">Uncharacterized protein</fullName>
    </submittedName>
</protein>
<dbReference type="EMBL" id="RCMV01001864">
    <property type="protein sequence ID" value="KAG3206078.1"/>
    <property type="molecule type" value="Genomic_DNA"/>
</dbReference>
<accession>A0A329RXF2</accession>
<sequence length="44" mass="5033">MAERGHREHSVIKAPNNLTIDERLQRGRRMETDGEVTSEVGRTV</sequence>
<evidence type="ECO:0000313" key="2">
    <source>
        <dbReference type="EMBL" id="KAG2822404.1"/>
    </source>
</evidence>
<dbReference type="Proteomes" id="UP000760860">
    <property type="component" value="Unassembled WGS sequence"/>
</dbReference>
<keyword evidence="8" id="KW-1185">Reference proteome</keyword>
<name>A0A329RXF2_9STRA</name>
<evidence type="ECO:0000313" key="3">
    <source>
        <dbReference type="EMBL" id="KAG2881478.1"/>
    </source>
</evidence>
<feature type="region of interest" description="Disordered" evidence="1">
    <location>
        <begin position="1"/>
        <end position="44"/>
    </location>
</feature>
<dbReference type="EMBL" id="RCMK01001754">
    <property type="protein sequence ID" value="KAG2888910.1"/>
    <property type="molecule type" value="Genomic_DNA"/>
</dbReference>
<dbReference type="Proteomes" id="UP000251314">
    <property type="component" value="Unassembled WGS sequence"/>
</dbReference>
<reference evidence="7 8" key="1">
    <citation type="submission" date="2018-01" db="EMBL/GenBank/DDBJ databases">
        <title>Draft genome of the strawberry crown rot pathogen Phytophthora cactorum.</title>
        <authorList>
            <person name="Armitage A.D."/>
            <person name="Lysoe E."/>
            <person name="Nellist C.F."/>
            <person name="Harrison R.J."/>
            <person name="Brurberg M.B."/>
        </authorList>
    </citation>
    <scope>NUCLEOTIDE SEQUENCE [LARGE SCALE GENOMIC DNA]</scope>
    <source>
        <strain evidence="7 8">10300</strain>
    </source>
</reference>
<proteinExistence type="predicted"/>
<dbReference type="Proteomes" id="UP000774804">
    <property type="component" value="Unassembled WGS sequence"/>
</dbReference>
<feature type="compositionally biased region" description="Basic and acidic residues" evidence="1">
    <location>
        <begin position="1"/>
        <end position="11"/>
    </location>
</feature>
<evidence type="ECO:0000313" key="6">
    <source>
        <dbReference type="EMBL" id="KAG3206078.1"/>
    </source>
</evidence>
<dbReference type="VEuPathDB" id="FungiDB:PC110_g15512"/>
<dbReference type="EMBL" id="RCMG01001664">
    <property type="protein sequence ID" value="KAG2822404.1"/>
    <property type="molecule type" value="Genomic_DNA"/>
</dbReference>
<evidence type="ECO:0000256" key="1">
    <source>
        <dbReference type="SAM" id="MobiDB-lite"/>
    </source>
</evidence>
<gene>
    <name evidence="7" type="ORF">PC110_g15512</name>
    <name evidence="2" type="ORF">PC113_g22336</name>
    <name evidence="3" type="ORF">PC115_g22223</name>
    <name evidence="4" type="ORF">PC117_g24802</name>
    <name evidence="5" type="ORF">PC118_g22358</name>
    <name evidence="6" type="ORF">PC129_g21867</name>
</gene>